<evidence type="ECO:0000256" key="4">
    <source>
        <dbReference type="ARBA" id="ARBA00023098"/>
    </source>
</evidence>
<dbReference type="InterPro" id="IPR045851">
    <property type="entry name" value="AMP-bd_C_sf"/>
</dbReference>
<evidence type="ECO:0000256" key="1">
    <source>
        <dbReference type="ARBA" id="ARBA00006432"/>
    </source>
</evidence>
<keyword evidence="8" id="KW-1185">Reference proteome</keyword>
<dbReference type="Gene3D" id="3.30.300.30">
    <property type="match status" value="1"/>
</dbReference>
<dbReference type="SUPFAM" id="SSF56801">
    <property type="entry name" value="Acetyl-CoA synthetase-like"/>
    <property type="match status" value="1"/>
</dbReference>
<dbReference type="Gene3D" id="3.40.50.12780">
    <property type="entry name" value="N-terminal domain of ligase-like"/>
    <property type="match status" value="1"/>
</dbReference>
<keyword evidence="4" id="KW-0443">Lipid metabolism</keyword>
<dbReference type="InterPro" id="IPR020845">
    <property type="entry name" value="AMP-binding_CS"/>
</dbReference>
<dbReference type="PANTHER" id="PTHR43859:SF4">
    <property type="entry name" value="BUTANOATE--COA LIGASE AAE1-RELATED"/>
    <property type="match status" value="1"/>
</dbReference>
<dbReference type="InterPro" id="IPR042099">
    <property type="entry name" value="ANL_N_sf"/>
</dbReference>
<dbReference type="Proteomes" id="UP000325292">
    <property type="component" value="Chromosome"/>
</dbReference>
<evidence type="ECO:0000256" key="3">
    <source>
        <dbReference type="ARBA" id="ARBA00022832"/>
    </source>
</evidence>
<name>A0ABM6RQS8_9FIRM</name>
<reference evidence="7 8" key="1">
    <citation type="journal article" date="2019" name="Sci. Rep.">
        <title>Sulfobacillus thermotolerans: new insights into resistance and metabolic capacities of acidophilic chemolithotrophs.</title>
        <authorList>
            <person name="Panyushkina A.E."/>
            <person name="Babenko V.V."/>
            <person name="Nikitina A.S."/>
            <person name="Selezneva O.V."/>
            <person name="Tsaplina I.A."/>
            <person name="Letarova M.A."/>
            <person name="Kostryukova E.S."/>
            <person name="Letarov A.V."/>
        </authorList>
    </citation>
    <scope>NUCLEOTIDE SEQUENCE [LARGE SCALE GENOMIC DNA]</scope>
    <source>
        <strain evidence="7 8">Kr1</strain>
    </source>
</reference>
<feature type="domain" description="AMP-dependent synthetase/ligase" evidence="5">
    <location>
        <begin position="13"/>
        <end position="385"/>
    </location>
</feature>
<proteinExistence type="inferred from homology"/>
<dbReference type="PANTHER" id="PTHR43859">
    <property type="entry name" value="ACYL-ACTIVATING ENZYME"/>
    <property type="match status" value="1"/>
</dbReference>
<feature type="domain" description="AMP-binding enzyme C-terminal" evidence="6">
    <location>
        <begin position="436"/>
        <end position="510"/>
    </location>
</feature>
<evidence type="ECO:0000313" key="8">
    <source>
        <dbReference type="Proteomes" id="UP000325292"/>
    </source>
</evidence>
<dbReference type="EMBL" id="CP019454">
    <property type="protein sequence ID" value="AUW93742.1"/>
    <property type="molecule type" value="Genomic_DNA"/>
</dbReference>
<sequence length="529" mass="58445">MQLPMLPIRFLHRAQSLYPDKAAVVCQGVVEDYTEFQRRVNQLSWALLHAGVQQGDRVAYLAFNCHRMIEGYYGVPQIGAVLLCLNVRLHADEIAFILNDASPKILVVSPALLPIWDTIAERCPSVQDVWLMEDDDTPHPYPSYDSKLQNEPHTSPDLPMIDENDVAELFYTSGTTGSPKGVMMTYRNLYAHSMSILATLHLTDDVVQIVGTVPLFHVNAWGSPHYLVALGATQVVVPRFDPNLFGQAVEQYRATHALLVPTMLTALLNSQAMDHYDFSSLQQIILGGAATAYPLIEEGRARLGCECIVGYGLTETCPIVTIAYVKQPLKSLPPHEQARLQALTGLPAVGIEVEILNNDGQPIPHDGVHSGELAVRADSVMKGYWNRPDETAKVFRNGWFVTGDIAVIDAEGYINIVDRKKDIIISGGENISSLHVEDVLYAHPDVMEVAVIGIPDPKWGEIPHAVVVPKEGKALTAQDLDTFCRSRLGGFEVPKSWEIVSALPKTGTGKIMKHVLREKFWTGHDTRVI</sequence>
<protein>
    <recommendedName>
        <fullName evidence="9">O-succinylbenzoate--CoA ligase</fullName>
    </recommendedName>
</protein>
<keyword evidence="3" id="KW-0276">Fatty acid metabolism</keyword>
<dbReference type="InterPro" id="IPR025110">
    <property type="entry name" value="AMP-bd_C"/>
</dbReference>
<comment type="similarity">
    <text evidence="1">Belongs to the ATP-dependent AMP-binding enzyme family.</text>
</comment>
<evidence type="ECO:0008006" key="9">
    <source>
        <dbReference type="Google" id="ProtNLM"/>
    </source>
</evidence>
<keyword evidence="2" id="KW-0436">Ligase</keyword>
<organism evidence="7 8">
    <name type="scientific">Sulfobacillus thermotolerans</name>
    <dbReference type="NCBI Taxonomy" id="338644"/>
    <lineage>
        <taxon>Bacteria</taxon>
        <taxon>Bacillati</taxon>
        <taxon>Bacillota</taxon>
        <taxon>Clostridia</taxon>
        <taxon>Eubacteriales</taxon>
        <taxon>Clostridiales Family XVII. Incertae Sedis</taxon>
        <taxon>Sulfobacillus</taxon>
    </lineage>
</organism>
<dbReference type="InterPro" id="IPR000873">
    <property type="entry name" value="AMP-dep_synth/lig_dom"/>
</dbReference>
<gene>
    <name evidence="7" type="ORF">BXT84_07120</name>
</gene>
<evidence type="ECO:0000256" key="2">
    <source>
        <dbReference type="ARBA" id="ARBA00022598"/>
    </source>
</evidence>
<evidence type="ECO:0000259" key="5">
    <source>
        <dbReference type="Pfam" id="PF00501"/>
    </source>
</evidence>
<evidence type="ECO:0000313" key="7">
    <source>
        <dbReference type="EMBL" id="AUW93742.1"/>
    </source>
</evidence>
<evidence type="ECO:0000259" key="6">
    <source>
        <dbReference type="Pfam" id="PF13193"/>
    </source>
</evidence>
<dbReference type="NCBIfam" id="NF004837">
    <property type="entry name" value="PRK06187.1"/>
    <property type="match status" value="1"/>
</dbReference>
<dbReference type="Pfam" id="PF00501">
    <property type="entry name" value="AMP-binding"/>
    <property type="match status" value="1"/>
</dbReference>
<dbReference type="PROSITE" id="PS00455">
    <property type="entry name" value="AMP_BINDING"/>
    <property type="match status" value="1"/>
</dbReference>
<dbReference type="Pfam" id="PF13193">
    <property type="entry name" value="AMP-binding_C"/>
    <property type="match status" value="1"/>
</dbReference>
<accession>A0ABM6RQS8</accession>